<evidence type="ECO:0000313" key="3">
    <source>
        <dbReference type="Proteomes" id="UP000237684"/>
    </source>
</evidence>
<accession>A0A2S8SW62</accession>
<keyword evidence="1" id="KW-0732">Signal</keyword>
<evidence type="ECO:0000313" key="2">
    <source>
        <dbReference type="EMBL" id="PQV65033.1"/>
    </source>
</evidence>
<feature type="signal peptide" evidence="1">
    <location>
        <begin position="1"/>
        <end position="19"/>
    </location>
</feature>
<proteinExistence type="predicted"/>
<dbReference type="InParanoid" id="A0A2S8SW62"/>
<gene>
    <name evidence="2" type="ORF">B1R32_10240</name>
</gene>
<keyword evidence="3" id="KW-1185">Reference proteome</keyword>
<feature type="chain" id="PRO_5015555162" evidence="1">
    <location>
        <begin position="20"/>
        <end position="185"/>
    </location>
</feature>
<protein>
    <submittedName>
        <fullName evidence="2">Uncharacterized protein</fullName>
    </submittedName>
</protein>
<comment type="caution">
    <text evidence="2">The sequence shown here is derived from an EMBL/GenBank/DDBJ whole genome shotgun (WGS) entry which is preliminary data.</text>
</comment>
<evidence type="ECO:0000256" key="1">
    <source>
        <dbReference type="SAM" id="SignalP"/>
    </source>
</evidence>
<dbReference type="Proteomes" id="UP000237684">
    <property type="component" value="Unassembled WGS sequence"/>
</dbReference>
<name>A0A2S8SW62_9BACT</name>
<dbReference type="EMBL" id="NIGF01000002">
    <property type="protein sequence ID" value="PQV65033.1"/>
    <property type="molecule type" value="Genomic_DNA"/>
</dbReference>
<organism evidence="2 3">
    <name type="scientific">Abditibacterium utsteinense</name>
    <dbReference type="NCBI Taxonomy" id="1960156"/>
    <lineage>
        <taxon>Bacteria</taxon>
        <taxon>Pseudomonadati</taxon>
        <taxon>Abditibacteriota</taxon>
        <taxon>Abditibacteriia</taxon>
        <taxon>Abditibacteriales</taxon>
        <taxon>Abditibacteriaceae</taxon>
        <taxon>Abditibacterium</taxon>
    </lineage>
</organism>
<reference evidence="2 3" key="1">
    <citation type="journal article" date="2018" name="Syst. Appl. Microbiol.">
        <title>Abditibacterium utsteinense sp. nov., the first cultivated member of candidate phylum FBP, isolated from ice-free Antarctic soil samples.</title>
        <authorList>
            <person name="Tahon G."/>
            <person name="Tytgat B."/>
            <person name="Lebbe L."/>
            <person name="Carlier A."/>
            <person name="Willems A."/>
        </authorList>
    </citation>
    <scope>NUCLEOTIDE SEQUENCE [LARGE SCALE GENOMIC DNA]</scope>
    <source>
        <strain evidence="2 3">LMG 29911</strain>
    </source>
</reference>
<sequence>MKKSLMLCCLFTSGGSAFAQTMPNFGGGMGGSAIREEFANNPAQNERNKRQVNYQGGYGEPGSTFIDASVLMNVKADEYVAVFAITHQEKTASEADAKMNATVAAFKDALKKMGVKDIDTFVDFVLQNRVFTFISTLKMNGPKKNFLVSKSKRMFQSTSRTKFCSTKWLQAPRNWESMIWSKSIM</sequence>
<dbReference type="AlphaFoldDB" id="A0A2S8SW62"/>